<feature type="compositionally biased region" description="Basic and acidic residues" evidence="5">
    <location>
        <begin position="12"/>
        <end position="23"/>
    </location>
</feature>
<proteinExistence type="inferred from homology"/>
<dbReference type="PANTHER" id="PTHR11358:SF26">
    <property type="entry name" value="GUANIDINO ACID HYDROLASE, MITOCHONDRIAL"/>
    <property type="match status" value="1"/>
</dbReference>
<accession>A0A640SZY2</accession>
<feature type="region of interest" description="Disordered" evidence="5">
    <location>
        <begin position="1"/>
        <end position="24"/>
    </location>
</feature>
<dbReference type="InterPro" id="IPR020855">
    <property type="entry name" value="Ureohydrolase_Mn_BS"/>
</dbReference>
<keyword evidence="3 4" id="KW-0378">Hydrolase</keyword>
<dbReference type="AlphaFoldDB" id="A0A640SZY2"/>
<sequence>MAGIPPDVWKMQVDRSRDPRREPGPINLQRYAFVPTYAGIATFFGVPLCLNQDDLRAGQVDVAVLGAPVDMGLGHRGAAYGPRALRADERILPNTPQTLVNPSTRVRPFDELTVVDYGDAAVDPFSIDHSMEPIRALVREIAETGAIPVVLGGDHSILWPDAAALADVYGPGKIGVVHFDAHPDCHNDMFGHLITHATPIRRLIEDEHVPGRNFLQIGLRSAMAPDDELLGWMHEHGMRTHFMAEIDRRGFDAVLQQGVAEALDGPEYLYLSLDIDVLDPAFAPGTGAPEPPGLTNRELLPAIRRICHETPVVGMEVVEVVPDLDPGYTTTMNARRAVFEALTGMAMRRRGLPGPAYLDPRVSGPPPSGQDA</sequence>
<dbReference type="EMBL" id="BLIO01000001">
    <property type="protein sequence ID" value="GFE17103.1"/>
    <property type="molecule type" value="Genomic_DNA"/>
</dbReference>
<gene>
    <name evidence="6" type="primary">speB_2</name>
    <name evidence="6" type="ORF">Sgleb_51500</name>
</gene>
<name>A0A640SZY2_9ACTN</name>
<comment type="similarity">
    <text evidence="1">Belongs to the arginase family. Agmatinase subfamily.</text>
</comment>
<dbReference type="InterPro" id="IPR006035">
    <property type="entry name" value="Ureohydrolase"/>
</dbReference>
<keyword evidence="2" id="KW-0479">Metal-binding</keyword>
<evidence type="ECO:0000256" key="4">
    <source>
        <dbReference type="RuleBase" id="RU003684"/>
    </source>
</evidence>
<evidence type="ECO:0000256" key="5">
    <source>
        <dbReference type="SAM" id="MobiDB-lite"/>
    </source>
</evidence>
<evidence type="ECO:0000313" key="6">
    <source>
        <dbReference type="EMBL" id="GFE17103.1"/>
    </source>
</evidence>
<evidence type="ECO:0000256" key="3">
    <source>
        <dbReference type="ARBA" id="ARBA00022801"/>
    </source>
</evidence>
<dbReference type="PROSITE" id="PS01053">
    <property type="entry name" value="ARGINASE_1"/>
    <property type="match status" value="1"/>
</dbReference>
<evidence type="ECO:0000256" key="2">
    <source>
        <dbReference type="ARBA" id="ARBA00022723"/>
    </source>
</evidence>
<protein>
    <submittedName>
        <fullName evidence="6">Agmatinase</fullName>
    </submittedName>
</protein>
<organism evidence="6 7">
    <name type="scientific">Streptomyces glebosus</name>
    <dbReference type="NCBI Taxonomy" id="249580"/>
    <lineage>
        <taxon>Bacteria</taxon>
        <taxon>Bacillati</taxon>
        <taxon>Actinomycetota</taxon>
        <taxon>Actinomycetes</taxon>
        <taxon>Kitasatosporales</taxon>
        <taxon>Streptomycetaceae</taxon>
        <taxon>Streptomyces</taxon>
    </lineage>
</organism>
<feature type="compositionally biased region" description="Pro residues" evidence="5">
    <location>
        <begin position="363"/>
        <end position="372"/>
    </location>
</feature>
<dbReference type="GO" id="GO:0008783">
    <property type="term" value="F:agmatinase activity"/>
    <property type="evidence" value="ECO:0007669"/>
    <property type="project" value="TreeGrafter"/>
</dbReference>
<feature type="region of interest" description="Disordered" evidence="5">
    <location>
        <begin position="353"/>
        <end position="372"/>
    </location>
</feature>
<dbReference type="SUPFAM" id="SSF52768">
    <property type="entry name" value="Arginase/deacetylase"/>
    <property type="match status" value="1"/>
</dbReference>
<dbReference type="Proteomes" id="UP000430079">
    <property type="component" value="Unassembled WGS sequence"/>
</dbReference>
<dbReference type="CDD" id="cd09990">
    <property type="entry name" value="Agmatinase-like"/>
    <property type="match status" value="1"/>
</dbReference>
<evidence type="ECO:0000313" key="7">
    <source>
        <dbReference type="Proteomes" id="UP000430079"/>
    </source>
</evidence>
<dbReference type="Gene3D" id="3.40.800.10">
    <property type="entry name" value="Ureohydrolase domain"/>
    <property type="match status" value="1"/>
</dbReference>
<dbReference type="GO" id="GO:0046872">
    <property type="term" value="F:metal ion binding"/>
    <property type="evidence" value="ECO:0007669"/>
    <property type="project" value="UniProtKB-KW"/>
</dbReference>
<dbReference type="GO" id="GO:0033389">
    <property type="term" value="P:putrescine biosynthetic process from arginine, via agmatine"/>
    <property type="evidence" value="ECO:0007669"/>
    <property type="project" value="TreeGrafter"/>
</dbReference>
<dbReference type="RefSeq" id="WP_190141941.1">
    <property type="nucleotide sequence ID" value="NZ_BLIO01000001.1"/>
</dbReference>
<dbReference type="PANTHER" id="PTHR11358">
    <property type="entry name" value="ARGINASE/AGMATINASE"/>
    <property type="match status" value="1"/>
</dbReference>
<dbReference type="PROSITE" id="PS51409">
    <property type="entry name" value="ARGINASE_2"/>
    <property type="match status" value="1"/>
</dbReference>
<evidence type="ECO:0000256" key="1">
    <source>
        <dbReference type="ARBA" id="ARBA00009227"/>
    </source>
</evidence>
<dbReference type="InterPro" id="IPR023696">
    <property type="entry name" value="Ureohydrolase_dom_sf"/>
</dbReference>
<reference evidence="6 7" key="1">
    <citation type="submission" date="2019-12" db="EMBL/GenBank/DDBJ databases">
        <title>Whole genome shotgun sequence of Streptomyces hygroscopicus subsp. glebosus NBRC 13786.</title>
        <authorList>
            <person name="Ichikawa N."/>
            <person name="Kimura A."/>
            <person name="Kitahashi Y."/>
            <person name="Komaki H."/>
            <person name="Tamura T."/>
        </authorList>
    </citation>
    <scope>NUCLEOTIDE SEQUENCE [LARGE SCALE GENOMIC DNA]</scope>
    <source>
        <strain evidence="6 7">NBRC 13786</strain>
    </source>
</reference>
<keyword evidence="7" id="KW-1185">Reference proteome</keyword>
<dbReference type="Pfam" id="PF00491">
    <property type="entry name" value="Arginase"/>
    <property type="match status" value="1"/>
</dbReference>
<dbReference type="PRINTS" id="PR00116">
    <property type="entry name" value="ARGINASE"/>
</dbReference>
<comment type="caution">
    <text evidence="6">The sequence shown here is derived from an EMBL/GenBank/DDBJ whole genome shotgun (WGS) entry which is preliminary data.</text>
</comment>